<dbReference type="FunFam" id="1.25.40.10:FF:000343">
    <property type="entry name" value="Pentatricopeptide repeat-containing protein At3g58590"/>
    <property type="match status" value="2"/>
</dbReference>
<keyword evidence="1" id="KW-0677">Repeat</keyword>
<evidence type="ECO:0000256" key="2">
    <source>
        <dbReference type="PROSITE-ProRule" id="PRU00708"/>
    </source>
</evidence>
<dbReference type="PANTHER" id="PTHR24015">
    <property type="entry name" value="OS07G0578800 PROTEIN-RELATED"/>
    <property type="match status" value="1"/>
</dbReference>
<organism evidence="3 4">
    <name type="scientific">Stephania cephalantha</name>
    <dbReference type="NCBI Taxonomy" id="152367"/>
    <lineage>
        <taxon>Eukaryota</taxon>
        <taxon>Viridiplantae</taxon>
        <taxon>Streptophyta</taxon>
        <taxon>Embryophyta</taxon>
        <taxon>Tracheophyta</taxon>
        <taxon>Spermatophyta</taxon>
        <taxon>Magnoliopsida</taxon>
        <taxon>Ranunculales</taxon>
        <taxon>Menispermaceae</taxon>
        <taxon>Menispermoideae</taxon>
        <taxon>Cissampelideae</taxon>
        <taxon>Stephania</taxon>
    </lineage>
</organism>
<sequence length="718" mass="79449">MSVLSNPSYPFNCPTQSTLNTTNLRANWPQLLKFSIGSKDLKLGLSIHAFLLKSPTPDYPFQANNIINLYNKLGRLDNAQRVFDEMPVRNTVTWTSLMTGYSQANDTESVFRIAHDMSLLGEEFSEQTCVVVLQACRGGDRFYGEQVHGLVVKRMFDDNVAVSTSLMSMYSRNNSLDCAERVFNNVADADVQCFNAMIVEYARNGDGKSAVRMFRTMLSYGLKPNEYTFTSTISACSSNTGVEDGKQLHGLSIKYGYASATTVGNAVITMYGKFKFTDEARKMFCKMDGKNVVSWTALLSCYAKSGDMLAAMELFVEMLNKSVDLDAGCLANVIDGCSECNSIRLVPQIHGLVVKLGYTSDVCVGTSLIDAYARRSEIKSARVVFESSNRSMASFNAVLLGYMKLEGGEEDNYMDLLMKLRSAGLQPDAITFSRLISLSASQASIAMGRSLHAYAIKVGLETELVVSNAVITMYAKCGNIEDATDKFNCMTSRDLVTWNAMISAYALHGQGKRALFMLKEMKKANYTPDEKTIVAALQACSYSGLFEEGFRLFDEIQSRHRTRLVIEHYACMIDLLGRAGRLSKAMDFILGSPYAVSPLLWRTLVNACKLNGDLNIGRVASERLLELDSEYAASYILVSNMYAASRVLDKAAEARKMLNDQKLIKAAGCSWIEIENKVHRFVANGTDHPASKDILVILEVLTSQMKDGWNAEIELKPA</sequence>
<feature type="repeat" description="PPR" evidence="2">
    <location>
        <begin position="494"/>
        <end position="528"/>
    </location>
</feature>
<dbReference type="Pfam" id="PF13041">
    <property type="entry name" value="PPR_2"/>
    <property type="match status" value="3"/>
</dbReference>
<keyword evidence="4" id="KW-1185">Reference proteome</keyword>
<dbReference type="InterPro" id="IPR011990">
    <property type="entry name" value="TPR-like_helical_dom_sf"/>
</dbReference>
<accession>A0AAP0KT70</accession>
<dbReference type="PROSITE" id="PS51375">
    <property type="entry name" value="PPR"/>
    <property type="match status" value="4"/>
</dbReference>
<dbReference type="Pfam" id="PF01535">
    <property type="entry name" value="PPR"/>
    <property type="match status" value="3"/>
</dbReference>
<dbReference type="FunFam" id="1.25.40.10:FF:000090">
    <property type="entry name" value="Pentatricopeptide repeat-containing protein, chloroplastic"/>
    <property type="match status" value="1"/>
</dbReference>
<feature type="repeat" description="PPR" evidence="2">
    <location>
        <begin position="291"/>
        <end position="325"/>
    </location>
</feature>
<evidence type="ECO:0000256" key="1">
    <source>
        <dbReference type="ARBA" id="ARBA00022737"/>
    </source>
</evidence>
<gene>
    <name evidence="3" type="ORF">Scep_003836</name>
</gene>
<dbReference type="PANTHER" id="PTHR24015:SF550">
    <property type="entry name" value="REPEAT-CONTAINING PROTEIN, PUTATIVE-RELATED"/>
    <property type="match status" value="1"/>
</dbReference>
<dbReference type="Gene3D" id="1.25.40.10">
    <property type="entry name" value="Tetratricopeptide repeat domain"/>
    <property type="match status" value="6"/>
</dbReference>
<evidence type="ECO:0000313" key="4">
    <source>
        <dbReference type="Proteomes" id="UP001419268"/>
    </source>
</evidence>
<dbReference type="NCBIfam" id="TIGR00756">
    <property type="entry name" value="PPR"/>
    <property type="match status" value="3"/>
</dbReference>
<dbReference type="EMBL" id="JBBNAG010000002">
    <property type="protein sequence ID" value="KAK9157262.1"/>
    <property type="molecule type" value="Genomic_DNA"/>
</dbReference>
<comment type="caution">
    <text evidence="3">The sequence shown here is derived from an EMBL/GenBank/DDBJ whole genome shotgun (WGS) entry which is preliminary data.</text>
</comment>
<dbReference type="Proteomes" id="UP001419268">
    <property type="component" value="Unassembled WGS sequence"/>
</dbReference>
<dbReference type="AlphaFoldDB" id="A0AAP0KT70"/>
<dbReference type="InterPro" id="IPR002885">
    <property type="entry name" value="PPR_rpt"/>
</dbReference>
<dbReference type="GO" id="GO:0009451">
    <property type="term" value="P:RNA modification"/>
    <property type="evidence" value="ECO:0007669"/>
    <property type="project" value="InterPro"/>
</dbReference>
<reference evidence="3 4" key="1">
    <citation type="submission" date="2024-01" db="EMBL/GenBank/DDBJ databases">
        <title>Genome assemblies of Stephania.</title>
        <authorList>
            <person name="Yang L."/>
        </authorList>
    </citation>
    <scope>NUCLEOTIDE SEQUENCE [LARGE SCALE GENOMIC DNA]</scope>
    <source>
        <strain evidence="3">JXDWG</strain>
        <tissue evidence="3">Leaf</tissue>
    </source>
</reference>
<protein>
    <recommendedName>
        <fullName evidence="5">Pentatricopeptide repeat-containing protein</fullName>
    </recommendedName>
</protein>
<dbReference type="GO" id="GO:0003723">
    <property type="term" value="F:RNA binding"/>
    <property type="evidence" value="ECO:0007669"/>
    <property type="project" value="InterPro"/>
</dbReference>
<dbReference type="InterPro" id="IPR046848">
    <property type="entry name" value="E_motif"/>
</dbReference>
<feature type="repeat" description="PPR" evidence="2">
    <location>
        <begin position="190"/>
        <end position="224"/>
    </location>
</feature>
<dbReference type="InterPro" id="IPR046960">
    <property type="entry name" value="PPR_At4g14850-like_plant"/>
</dbReference>
<evidence type="ECO:0008006" key="5">
    <source>
        <dbReference type="Google" id="ProtNLM"/>
    </source>
</evidence>
<feature type="repeat" description="PPR" evidence="2">
    <location>
        <begin position="90"/>
        <end position="124"/>
    </location>
</feature>
<evidence type="ECO:0000313" key="3">
    <source>
        <dbReference type="EMBL" id="KAK9157262.1"/>
    </source>
</evidence>
<proteinExistence type="predicted"/>
<dbReference type="Pfam" id="PF20431">
    <property type="entry name" value="E_motif"/>
    <property type="match status" value="1"/>
</dbReference>
<name>A0AAP0KT70_9MAGN</name>